<evidence type="ECO:0000256" key="3">
    <source>
        <dbReference type="ARBA" id="ARBA00022525"/>
    </source>
</evidence>
<dbReference type="InterPro" id="IPR003995">
    <property type="entry name" value="RTX_toxin_determinant-A"/>
</dbReference>
<evidence type="ECO:0000256" key="5">
    <source>
        <dbReference type="ARBA" id="ARBA00022729"/>
    </source>
</evidence>
<dbReference type="Pfam" id="PF13946">
    <property type="entry name" value="DUF4214"/>
    <property type="match status" value="1"/>
</dbReference>
<gene>
    <name evidence="12" type="ORF">LQ564_12930</name>
</gene>
<dbReference type="Pfam" id="PF00353">
    <property type="entry name" value="HemolysinCabind"/>
    <property type="match status" value="11"/>
</dbReference>
<keyword evidence="7" id="KW-0843">Virulence</keyword>
<evidence type="ECO:0000256" key="6">
    <source>
        <dbReference type="ARBA" id="ARBA00022737"/>
    </source>
</evidence>
<evidence type="ECO:0000313" key="12">
    <source>
        <dbReference type="EMBL" id="MCD2517212.1"/>
    </source>
</evidence>
<dbReference type="Gene3D" id="2.150.10.10">
    <property type="entry name" value="Serralysin-like metalloprotease, C-terminal"/>
    <property type="match status" value="9"/>
</dbReference>
<evidence type="ECO:0000256" key="8">
    <source>
        <dbReference type="ARBA" id="ARBA00023136"/>
    </source>
</evidence>
<organism evidence="12 13">
    <name type="scientific">Massilia phyllostachyos</name>
    <dbReference type="NCBI Taxonomy" id="2898585"/>
    <lineage>
        <taxon>Bacteria</taxon>
        <taxon>Pseudomonadati</taxon>
        <taxon>Pseudomonadota</taxon>
        <taxon>Betaproteobacteria</taxon>
        <taxon>Burkholderiales</taxon>
        <taxon>Oxalobacteraceae</taxon>
        <taxon>Telluria group</taxon>
        <taxon>Massilia</taxon>
    </lineage>
</organism>
<dbReference type="PRINTS" id="PR00313">
    <property type="entry name" value="CABNDNGRPT"/>
</dbReference>
<proteinExistence type="predicted"/>
<dbReference type="InterPro" id="IPR001343">
    <property type="entry name" value="Hemolysn_Ca-bd"/>
</dbReference>
<dbReference type="InterPro" id="IPR018511">
    <property type="entry name" value="Hemolysin-typ_Ca-bd_CS"/>
</dbReference>
<dbReference type="PANTHER" id="PTHR38340:SF1">
    <property type="entry name" value="S-LAYER PROTEIN"/>
    <property type="match status" value="1"/>
</dbReference>
<keyword evidence="4" id="KW-0800">Toxin</keyword>
<feature type="domain" description="DUF4214" evidence="11">
    <location>
        <begin position="1215"/>
        <end position="1284"/>
    </location>
</feature>
<evidence type="ECO:0000256" key="9">
    <source>
        <dbReference type="SAM" id="MobiDB-lite"/>
    </source>
</evidence>
<protein>
    <submittedName>
        <fullName evidence="12">DUF4214 domain-containing protein</fullName>
    </submittedName>
</protein>
<dbReference type="InterPro" id="IPR025282">
    <property type="entry name" value="DUF4214"/>
</dbReference>
<feature type="region of interest" description="Disordered" evidence="9">
    <location>
        <begin position="772"/>
        <end position="839"/>
    </location>
</feature>
<evidence type="ECO:0000256" key="2">
    <source>
        <dbReference type="ARBA" id="ARBA00004613"/>
    </source>
</evidence>
<evidence type="ECO:0000256" key="7">
    <source>
        <dbReference type="ARBA" id="ARBA00023026"/>
    </source>
</evidence>
<evidence type="ECO:0000259" key="10">
    <source>
        <dbReference type="Pfam" id="PF13205"/>
    </source>
</evidence>
<comment type="caution">
    <text evidence="12">The sequence shown here is derived from an EMBL/GenBank/DDBJ whole genome shotgun (WGS) entry which is preliminary data.</text>
</comment>
<feature type="region of interest" description="Disordered" evidence="9">
    <location>
        <begin position="1"/>
        <end position="34"/>
    </location>
</feature>
<dbReference type="PRINTS" id="PR01488">
    <property type="entry name" value="RTXTOXINA"/>
</dbReference>
<keyword evidence="13" id="KW-1185">Reference proteome</keyword>
<dbReference type="Pfam" id="PF13205">
    <property type="entry name" value="Big_5"/>
    <property type="match status" value="1"/>
</dbReference>
<name>A0ABS8Q638_9BURK</name>
<feature type="compositionally biased region" description="Polar residues" evidence="9">
    <location>
        <begin position="14"/>
        <end position="24"/>
    </location>
</feature>
<keyword evidence="8" id="KW-0472">Membrane</keyword>
<dbReference type="InterPro" id="IPR050557">
    <property type="entry name" value="RTX_toxin/Mannuronan_C5-epim"/>
</dbReference>
<comment type="subcellular location">
    <subcellularLocation>
        <location evidence="1">Membrane</location>
    </subcellularLocation>
    <subcellularLocation>
        <location evidence="2">Secreted</location>
    </subcellularLocation>
</comment>
<dbReference type="InterPro" id="IPR032812">
    <property type="entry name" value="SbsA_Ig"/>
</dbReference>
<dbReference type="InterPro" id="IPR011049">
    <property type="entry name" value="Serralysin-like_metalloprot_C"/>
</dbReference>
<dbReference type="Gene3D" id="2.160.20.160">
    <property type="match status" value="1"/>
</dbReference>
<feature type="domain" description="SbsA Ig-like" evidence="10">
    <location>
        <begin position="37"/>
        <end position="127"/>
    </location>
</feature>
<dbReference type="PANTHER" id="PTHR38340">
    <property type="entry name" value="S-LAYER PROTEIN"/>
    <property type="match status" value="1"/>
</dbReference>
<evidence type="ECO:0000256" key="4">
    <source>
        <dbReference type="ARBA" id="ARBA00022656"/>
    </source>
</evidence>
<keyword evidence="5" id="KW-0732">Signal</keyword>
<dbReference type="EMBL" id="JAJNOC010000003">
    <property type="protein sequence ID" value="MCD2517212.1"/>
    <property type="molecule type" value="Genomic_DNA"/>
</dbReference>
<dbReference type="RefSeq" id="WP_231058503.1">
    <property type="nucleotide sequence ID" value="NZ_JAJNOC010000003.1"/>
</dbReference>
<evidence type="ECO:0000313" key="13">
    <source>
        <dbReference type="Proteomes" id="UP001179361"/>
    </source>
</evidence>
<feature type="region of interest" description="Disordered" evidence="9">
    <location>
        <begin position="722"/>
        <end position="752"/>
    </location>
</feature>
<dbReference type="PROSITE" id="PS00330">
    <property type="entry name" value="HEMOLYSIN_CALCIUM"/>
    <property type="match status" value="9"/>
</dbReference>
<sequence length="1301" mass="132333">MPIQHTTPVRDGNTPGQPVSTDTSGPVLANDPPNGQRIDAPIVLTFNEAVRLGAGTITLSGIPMGQVYSGQLIGNPYLTVSGNTITFTPPQQLAPVVWHTVMISAGAITDLAGNPFSDGSTFYASFTSGRSLVTLNLTGSAAPDTLHGSDLDDTISGLADADTIFGYDGNDVLRGGDEDRATSVGGLGDTLIGGAGNDIVYGGAGADHLQGDDGDDRLFGEDDDWLYGGAGDDHLDGGAGNDRLEGGAGRNMLFGGAGDDILDAETGSSGLLDGGAGNDVLRGFQGTDFAGGDGDDQIAISFTTMNPGPAIVSGGSGNDVILLKLLHFAQAVATITGGDGVDTYRIESQPTNMEGAAGLVVTDFKAGAGGDLIDLLALYNVRGEGNSFFNGVTRLVASGGDTLVQLRDAHDRTRTIYYTVLTLKGVRPEQLSGANFSGGLDPHSGMLGLTFSGGAGDDVLEGGPGDDVLSGHAGKDSLYGGDGNDVLDGGAGDDYLGGGDGDNTLRGGDGNDILIGGNTGATLMEGGAGKDTLRSHYGSDRLSGGEGNDELELVDPGIQGRAGNTVVVSGDAGDDIIRIRSASFPATVLASGGDGADTFIVHAITGLTIQDFSADDLLDLRELLALRVRGPISANPFGALGYLKAVQEGSQVWIYLDSDGAAGAGGAELVLKLDNTQLSSLSSSSFAGGFDPAGGTAGLNLRGTPGDDRLLGAALDDTIDGGDGADTIDGGAGNDRLYGGDESTPSTGDTIRGGLGNDVLYGGAGDDMLFGDEGDDQLYGGSGNDRLNGGLGNDRLEGGDGNDTLDASKGDDYLSGGAGDDVLAGDRSPENRPAGTVLDGGDGNDLLYATGAVSLVLGGAGNDDVRVEASGMAGGPAPLMVDLGEGNDRFSYGDAREASRPLRVSGGAGSDTYAFSDTFNKWPLLTITDFQTGAGGDLLDVYSFLPSSTRGGNPFGASGHARLVQEGANVLFQVDRDGVAGPQGWETRVVLENTRSADFTGANFPDGIRPDGGSGGLALTGGPGADTIDGGLLDDTLRGGDGNDTLRGKLGADRLYGDGGDDLLSGNEGDDVLDGGAGNDTLLGGEGKDTLSGGDGNDFLVNDGGDDLLDGGGGVDTVVLSGARTEYRLQAQGPQEWRLSDLRSDFNEGVDRLVGIERLFFSNGANALAFDTGADGVAGQAYRIYRAAFDREPDQTGLGFWIAMLDRGVTLQAVADGFTRSPEFVKMYGAIPANADIVARLYRNILHREPEKEGFDFWVAVLDDKRADLATVLAAFSEGPENSAAVATLIANGVDYQPFTG</sequence>
<keyword evidence="6" id="KW-0677">Repeat</keyword>
<reference evidence="12" key="1">
    <citation type="submission" date="2021-11" db="EMBL/GenBank/DDBJ databases">
        <title>The complete genome of Massilia sp sp. G4R7.</title>
        <authorList>
            <person name="Liu L."/>
            <person name="Yue J."/>
            <person name="Yuan J."/>
            <person name="Yang F."/>
            <person name="Li L."/>
        </authorList>
    </citation>
    <scope>NUCLEOTIDE SEQUENCE</scope>
    <source>
        <strain evidence="12">G4R7</strain>
    </source>
</reference>
<keyword evidence="3" id="KW-0964">Secreted</keyword>
<evidence type="ECO:0000256" key="1">
    <source>
        <dbReference type="ARBA" id="ARBA00004370"/>
    </source>
</evidence>
<accession>A0ABS8Q638</accession>
<dbReference type="Proteomes" id="UP001179361">
    <property type="component" value="Unassembled WGS sequence"/>
</dbReference>
<evidence type="ECO:0000259" key="11">
    <source>
        <dbReference type="Pfam" id="PF13946"/>
    </source>
</evidence>
<dbReference type="SUPFAM" id="SSF51120">
    <property type="entry name" value="beta-Roll"/>
    <property type="match status" value="5"/>
</dbReference>